<comment type="catalytic activity">
    <reaction evidence="1">
        <text>AMP + H2O = D-ribose 5-phosphate + adenine</text>
        <dbReference type="Rhea" id="RHEA:20129"/>
        <dbReference type="ChEBI" id="CHEBI:15377"/>
        <dbReference type="ChEBI" id="CHEBI:16708"/>
        <dbReference type="ChEBI" id="CHEBI:78346"/>
        <dbReference type="ChEBI" id="CHEBI:456215"/>
        <dbReference type="EC" id="3.2.2.4"/>
    </reaction>
</comment>
<name>A0A5E4WK65_9BURK</name>
<dbReference type="GO" id="GO:0005829">
    <property type="term" value="C:cytosol"/>
    <property type="evidence" value="ECO:0007669"/>
    <property type="project" value="TreeGrafter"/>
</dbReference>
<evidence type="ECO:0000313" key="5">
    <source>
        <dbReference type="Proteomes" id="UP000414233"/>
    </source>
</evidence>
<evidence type="ECO:0000256" key="1">
    <source>
        <dbReference type="ARBA" id="ARBA00000274"/>
    </source>
</evidence>
<dbReference type="EC" id="3.2.2.n1" evidence="3"/>
<proteinExistence type="inferred from homology"/>
<dbReference type="EMBL" id="CABPRZ010000013">
    <property type="protein sequence ID" value="VVE25058.1"/>
    <property type="molecule type" value="Genomic_DNA"/>
</dbReference>
<sequence length="194" mass="21441">MRSLCVYCGAASGVRPAYADGARVLGQRMAERGIRLVYGGGKVGLMGVIADAVMAHGGEAIGIIPEALMQREVGHRGLTELHVVRNMHERKQMMADLSEGFIAMPGGIGTCEELFEVFTWLQIGYHAKPIGLLNVEQYYDPLLGFLRHMVQEQFLKAPQVDQLVVETAPEAILDTLVQRQPALVDRWAQQRDQI</sequence>
<evidence type="ECO:0000256" key="3">
    <source>
        <dbReference type="RuleBase" id="RU363015"/>
    </source>
</evidence>
<gene>
    <name evidence="4" type="primary">yvdD</name>
    <name evidence="4" type="ORF">PTE30175_03258</name>
</gene>
<dbReference type="InterPro" id="IPR031100">
    <property type="entry name" value="LOG_fam"/>
</dbReference>
<keyword evidence="3" id="KW-0378">Hydrolase</keyword>
<organism evidence="4 5">
    <name type="scientific">Pandoraea terrae</name>
    <dbReference type="NCBI Taxonomy" id="1537710"/>
    <lineage>
        <taxon>Bacteria</taxon>
        <taxon>Pseudomonadati</taxon>
        <taxon>Pseudomonadota</taxon>
        <taxon>Betaproteobacteria</taxon>
        <taxon>Burkholderiales</taxon>
        <taxon>Burkholderiaceae</taxon>
        <taxon>Pandoraea</taxon>
    </lineage>
</organism>
<dbReference type="Gene3D" id="3.40.50.450">
    <property type="match status" value="1"/>
</dbReference>
<comment type="similarity">
    <text evidence="2 3">Belongs to the LOG family.</text>
</comment>
<dbReference type="OrthoDB" id="9801098at2"/>
<keyword evidence="5" id="KW-1185">Reference proteome</keyword>
<dbReference type="RefSeq" id="WP_150698095.1">
    <property type="nucleotide sequence ID" value="NZ_CABPRZ010000013.1"/>
</dbReference>
<protein>
    <recommendedName>
        <fullName evidence="3">Cytokinin riboside 5'-monophosphate phosphoribohydrolase</fullName>
        <ecNumber evidence="3">3.2.2.n1</ecNumber>
    </recommendedName>
</protein>
<reference evidence="4 5" key="1">
    <citation type="submission" date="2019-08" db="EMBL/GenBank/DDBJ databases">
        <authorList>
            <person name="Peeters C."/>
        </authorList>
    </citation>
    <scope>NUCLEOTIDE SEQUENCE [LARGE SCALE GENOMIC DNA]</scope>
    <source>
        <strain evidence="4 5">LMG 30175</strain>
    </source>
</reference>
<evidence type="ECO:0000256" key="2">
    <source>
        <dbReference type="ARBA" id="ARBA00006763"/>
    </source>
</evidence>
<dbReference type="Proteomes" id="UP000414233">
    <property type="component" value="Unassembled WGS sequence"/>
</dbReference>
<dbReference type="AlphaFoldDB" id="A0A5E4WK65"/>
<dbReference type="PANTHER" id="PTHR31223">
    <property type="entry name" value="LOG FAMILY PROTEIN YJL055W"/>
    <property type="match status" value="1"/>
</dbReference>
<dbReference type="PANTHER" id="PTHR31223:SF70">
    <property type="entry name" value="LOG FAMILY PROTEIN YJL055W"/>
    <property type="match status" value="1"/>
</dbReference>
<evidence type="ECO:0000313" key="4">
    <source>
        <dbReference type="EMBL" id="VVE25058.1"/>
    </source>
</evidence>
<keyword evidence="3" id="KW-0203">Cytokinin biosynthesis</keyword>
<dbReference type="InterPro" id="IPR005269">
    <property type="entry name" value="LOG"/>
</dbReference>
<dbReference type="SUPFAM" id="SSF102405">
    <property type="entry name" value="MCP/YpsA-like"/>
    <property type="match status" value="1"/>
</dbReference>
<dbReference type="GO" id="GO:0008714">
    <property type="term" value="F:AMP nucleosidase activity"/>
    <property type="evidence" value="ECO:0007669"/>
    <property type="project" value="UniProtKB-EC"/>
</dbReference>
<dbReference type="Pfam" id="PF03641">
    <property type="entry name" value="Lysine_decarbox"/>
    <property type="match status" value="1"/>
</dbReference>
<dbReference type="GO" id="GO:0009691">
    <property type="term" value="P:cytokinin biosynthetic process"/>
    <property type="evidence" value="ECO:0007669"/>
    <property type="project" value="UniProtKB-UniRule"/>
</dbReference>
<accession>A0A5E4WK65</accession>
<dbReference type="NCBIfam" id="TIGR00730">
    <property type="entry name" value="Rossman fold protein, TIGR00730 family"/>
    <property type="match status" value="1"/>
</dbReference>